<evidence type="ECO:0000256" key="4">
    <source>
        <dbReference type="HAMAP-Rule" id="MF_00636"/>
    </source>
</evidence>
<dbReference type="Proteomes" id="UP000293854">
    <property type="component" value="Unassembled WGS sequence"/>
</dbReference>
<evidence type="ECO:0000313" key="7">
    <source>
        <dbReference type="EMBL" id="QQS83974.1"/>
    </source>
</evidence>
<dbReference type="EMBL" id="CP068073">
    <property type="protein sequence ID" value="QQS83974.1"/>
    <property type="molecule type" value="Genomic_DNA"/>
</dbReference>
<evidence type="ECO:0000256" key="3">
    <source>
        <dbReference type="ARBA" id="ARBA00023134"/>
    </source>
</evidence>
<evidence type="ECO:0000256" key="2">
    <source>
        <dbReference type="ARBA" id="ARBA00022840"/>
    </source>
</evidence>
<dbReference type="OrthoDB" id="9784461at2"/>
<evidence type="ECO:0000259" key="5">
    <source>
        <dbReference type="Pfam" id="PF03668"/>
    </source>
</evidence>
<dbReference type="RefSeq" id="WP_047132775.1">
    <property type="nucleotide sequence ID" value="NZ_CP015114.1"/>
</dbReference>
<organism evidence="8 9">
    <name type="scientific">Staphylococcus condimenti</name>
    <dbReference type="NCBI Taxonomy" id="70255"/>
    <lineage>
        <taxon>Bacteria</taxon>
        <taxon>Bacillati</taxon>
        <taxon>Bacillota</taxon>
        <taxon>Bacilli</taxon>
        <taxon>Bacillales</taxon>
        <taxon>Staphylococcaceae</taxon>
        <taxon>Staphylococcus</taxon>
    </lineage>
</organism>
<dbReference type="PIRSF" id="PIRSF005052">
    <property type="entry name" value="P-loopkin"/>
    <property type="match status" value="1"/>
</dbReference>
<keyword evidence="1 4" id="KW-0547">Nucleotide-binding</keyword>
<dbReference type="InterPro" id="IPR027417">
    <property type="entry name" value="P-loop_NTPase"/>
</dbReference>
<feature type="binding site" evidence="4">
    <location>
        <begin position="19"/>
        <end position="26"/>
    </location>
    <ligand>
        <name>ATP</name>
        <dbReference type="ChEBI" id="CHEBI:30616"/>
    </ligand>
</feature>
<dbReference type="EMBL" id="RQTE01000049">
    <property type="protein sequence ID" value="RZI03751.1"/>
    <property type="molecule type" value="Genomic_DNA"/>
</dbReference>
<dbReference type="NCBIfam" id="NF003828">
    <property type="entry name" value="PRK05416.1"/>
    <property type="match status" value="1"/>
</dbReference>
<dbReference type="GeneID" id="93727334"/>
<dbReference type="PANTHER" id="PTHR30448:SF0">
    <property type="entry name" value="RNASE ADAPTER PROTEIN RAPZ"/>
    <property type="match status" value="1"/>
</dbReference>
<gene>
    <name evidence="8" type="primary">rapZ</name>
    <name evidence="8" type="ORF">EIG99_02570</name>
    <name evidence="7" type="ORF">I6J05_00060</name>
</gene>
<dbReference type="Gene3D" id="3.40.50.300">
    <property type="entry name" value="P-loop containing nucleotide triphosphate hydrolases"/>
    <property type="match status" value="1"/>
</dbReference>
<dbReference type="KEGG" id="scv:A4G25_05605"/>
<keyword evidence="10" id="KW-1185">Reference proteome</keyword>
<dbReference type="Proteomes" id="UP000595942">
    <property type="component" value="Chromosome"/>
</dbReference>
<keyword evidence="3 4" id="KW-0342">GTP-binding</keyword>
<reference evidence="8 9" key="1">
    <citation type="submission" date="2018-11" db="EMBL/GenBank/DDBJ databases">
        <title>Genomic profiling of Staphylococcus species from a Poultry farm system in KwaZulu-Natal, South Africa.</title>
        <authorList>
            <person name="Amoako D.G."/>
            <person name="Somboro A.M."/>
            <person name="Abia A.L.K."/>
            <person name="Bester L.A."/>
            <person name="Essack S.Y."/>
        </authorList>
    </citation>
    <scope>NUCLEOTIDE SEQUENCE [LARGE SCALE GENOMIC DNA]</scope>
    <source>
        <strain evidence="8 9">SA11</strain>
    </source>
</reference>
<dbReference type="InterPro" id="IPR053931">
    <property type="entry name" value="RapZ_C"/>
</dbReference>
<feature type="binding site" evidence="4">
    <location>
        <begin position="70"/>
        <end position="73"/>
    </location>
    <ligand>
        <name>GTP</name>
        <dbReference type="ChEBI" id="CHEBI:37565"/>
    </ligand>
</feature>
<keyword evidence="2 4" id="KW-0067">ATP-binding</keyword>
<sequence length="307" mass="34963">MQHEENEIVSKSELLVVTGMSGAGKSLVLQNLEDLGYFCVDNLPPILLPKFVELMEQGNPSLRKVAIAIDLRGREFFKSLVKEVDLLRSQNRVIVDVMFVEASEAKLISRYKETRRAHPLNENGQRSLIDAIAEERNSLTEIRSLANYIIDTTTLKPKELRAQINHLFNRNDIETFSISVTSFGFKHGIQQDADLVFDVRFLPNPFYVEALRPLTGVDDAVYQYVMKWQETAIFYDKLLDLLKFMIPGYKKEGKTQLVIAIGCTGGQHRSVALAKRLAEDLNESYDYNVYVHHRDAHIESGVENEKG</sequence>
<accession>A0A143PG88</accession>
<dbReference type="InterPro" id="IPR053930">
    <property type="entry name" value="RapZ-like_N"/>
</dbReference>
<dbReference type="Pfam" id="PF03668">
    <property type="entry name" value="RapZ-like_N"/>
    <property type="match status" value="1"/>
</dbReference>
<dbReference type="GO" id="GO:0005525">
    <property type="term" value="F:GTP binding"/>
    <property type="evidence" value="ECO:0007669"/>
    <property type="project" value="UniProtKB-UniRule"/>
</dbReference>
<dbReference type="PANTHER" id="PTHR30448">
    <property type="entry name" value="RNASE ADAPTER PROTEIN RAPZ"/>
    <property type="match status" value="1"/>
</dbReference>
<reference evidence="7 10" key="2">
    <citation type="submission" date="2021-01" db="EMBL/GenBank/DDBJ databases">
        <title>FDA dAtabase for Regulatory Grade micrObial Sequences (FDA-ARGOS): Supporting development and validation of Infectious Disease Dx tests.</title>
        <authorList>
            <person name="Sproer C."/>
            <person name="Gronow S."/>
            <person name="Severitt S."/>
            <person name="Schroder I."/>
            <person name="Tallon L."/>
            <person name="Sadzewicz L."/>
            <person name="Zhao X."/>
            <person name="Boylan J."/>
            <person name="Ott S."/>
            <person name="Bowen H."/>
            <person name="Vavikolanu K."/>
            <person name="Mehta A."/>
            <person name="Aluvathingal J."/>
            <person name="Nadendla S."/>
            <person name="Lowell S."/>
            <person name="Myers T."/>
            <person name="Yan Y."/>
            <person name="Sichtig H."/>
        </authorList>
    </citation>
    <scope>NUCLEOTIDE SEQUENCE [LARGE SCALE GENOMIC DNA]</scope>
    <source>
        <strain evidence="7 10">FDAARGOS_1148</strain>
    </source>
</reference>
<feature type="domain" description="RapZ C-terminal" evidence="6">
    <location>
        <begin position="177"/>
        <end position="296"/>
    </location>
</feature>
<evidence type="ECO:0000313" key="8">
    <source>
        <dbReference type="EMBL" id="RZI03751.1"/>
    </source>
</evidence>
<evidence type="ECO:0000259" key="6">
    <source>
        <dbReference type="Pfam" id="PF22740"/>
    </source>
</evidence>
<dbReference type="GO" id="GO:0005524">
    <property type="term" value="F:ATP binding"/>
    <property type="evidence" value="ECO:0007669"/>
    <property type="project" value="UniProtKB-UniRule"/>
</dbReference>
<feature type="domain" description="RapZ-like N-terminal" evidence="5">
    <location>
        <begin position="13"/>
        <end position="171"/>
    </location>
</feature>
<protein>
    <submittedName>
        <fullName evidence="8">RNase adapter RapZ</fullName>
    </submittedName>
</protein>
<name>A0A143PG88_9STAP</name>
<evidence type="ECO:0000256" key="1">
    <source>
        <dbReference type="ARBA" id="ARBA00022741"/>
    </source>
</evidence>
<evidence type="ECO:0000313" key="10">
    <source>
        <dbReference type="Proteomes" id="UP000595942"/>
    </source>
</evidence>
<proteinExistence type="inferred from homology"/>
<dbReference type="AlphaFoldDB" id="A0A143PG88"/>
<dbReference type="Pfam" id="PF22740">
    <property type="entry name" value="PapZ_C"/>
    <property type="match status" value="1"/>
</dbReference>
<dbReference type="InterPro" id="IPR005337">
    <property type="entry name" value="RapZ-like"/>
</dbReference>
<dbReference type="SUPFAM" id="SSF52540">
    <property type="entry name" value="P-loop containing nucleoside triphosphate hydrolases"/>
    <property type="match status" value="1"/>
</dbReference>
<evidence type="ECO:0000313" key="9">
    <source>
        <dbReference type="Proteomes" id="UP000293854"/>
    </source>
</evidence>
<dbReference type="HAMAP" id="MF_00636">
    <property type="entry name" value="RapZ_like"/>
    <property type="match status" value="1"/>
</dbReference>